<dbReference type="PROSITE" id="PS51900">
    <property type="entry name" value="CB"/>
    <property type="match status" value="1"/>
</dbReference>
<dbReference type="Pfam" id="PF14659">
    <property type="entry name" value="Phage_int_SAM_3"/>
    <property type="match status" value="1"/>
</dbReference>
<name>A0A9X4B3N5_9CLOT</name>
<dbReference type="Pfam" id="PF00589">
    <property type="entry name" value="Phage_integrase"/>
    <property type="match status" value="1"/>
</dbReference>
<dbReference type="Gene3D" id="1.10.150.130">
    <property type="match status" value="1"/>
</dbReference>
<evidence type="ECO:0000256" key="4">
    <source>
        <dbReference type="ARBA" id="ARBA00023125"/>
    </source>
</evidence>
<dbReference type="InterPro" id="IPR013762">
    <property type="entry name" value="Integrase-like_cat_sf"/>
</dbReference>
<evidence type="ECO:0000256" key="5">
    <source>
        <dbReference type="ARBA" id="ARBA00023172"/>
    </source>
</evidence>
<reference evidence="9" key="1">
    <citation type="submission" date="2022-05" db="EMBL/GenBank/DDBJ databases">
        <title>Draft genome sequence of Clostridium tertium strain CP3 isolated from Peru.</title>
        <authorList>
            <person name="Hurtado R."/>
            <person name="Lima L."/>
            <person name="Sousa T."/>
            <person name="Jaiswal A.K."/>
            <person name="Tiwari S."/>
            <person name="Maturrano L."/>
            <person name="Brenig B."/>
            <person name="Azevedo V."/>
        </authorList>
    </citation>
    <scope>NUCLEOTIDE SEQUENCE</scope>
    <source>
        <strain evidence="9">CP3</strain>
    </source>
</reference>
<keyword evidence="5" id="KW-0233">DNA recombination</keyword>
<dbReference type="PANTHER" id="PTHR30349:SF64">
    <property type="entry name" value="PROPHAGE INTEGRASE INTD-RELATED"/>
    <property type="match status" value="1"/>
</dbReference>
<dbReference type="InterPro" id="IPR002104">
    <property type="entry name" value="Integrase_catalytic"/>
</dbReference>
<dbReference type="GO" id="GO:0003677">
    <property type="term" value="F:DNA binding"/>
    <property type="evidence" value="ECO:0007669"/>
    <property type="project" value="UniProtKB-UniRule"/>
</dbReference>
<evidence type="ECO:0000256" key="1">
    <source>
        <dbReference type="ARBA" id="ARBA00003283"/>
    </source>
</evidence>
<evidence type="ECO:0000313" key="9">
    <source>
        <dbReference type="EMBL" id="MDC4241881.1"/>
    </source>
</evidence>
<dbReference type="RefSeq" id="WP_142418525.1">
    <property type="nucleotide sequence ID" value="NZ_JADPEJ010000015.1"/>
</dbReference>
<dbReference type="InterPro" id="IPR010998">
    <property type="entry name" value="Integrase_recombinase_N"/>
</dbReference>
<evidence type="ECO:0000313" key="10">
    <source>
        <dbReference type="Proteomes" id="UP001141183"/>
    </source>
</evidence>
<sequence>MAGSLRKRGNKWYYSYETFDSLGNKKRVERVGGVTKKEAQQKLNEALYKRDCGFIESDNTLLKDYLNNWLETYIKPNRKDNTYYRYKGIIQNAINPVIGSIQLRNLKPIHIEKMLNYNKERGLKNTTLQNIFTALNSSLNRALKLQLINNNVCKFVDRPKRERFVAETLSIEEFHTILNSLNNEDFRDYIMKLALTMTLELGLRRGELSGLTWDNIDFKNNKIKIENNFIKTNAGVKVTTPKTEESKRTLVVSGSLISMLKEHKKILLQNKINYGEFYTNENILDGKKYDFVFIWESGIYIDPNYWTHRFSRVLKKLSINKKIRWHDLRHTNATLLLSQGVNFKTIQIRLGHADINTTLNIYSHVTEEMQREASEKITNLMQLPKAK</sequence>
<dbReference type="AlphaFoldDB" id="A0A9X4B3N5"/>
<comment type="similarity">
    <text evidence="2">Belongs to the 'phage' integrase family.</text>
</comment>
<evidence type="ECO:0000256" key="3">
    <source>
        <dbReference type="ARBA" id="ARBA00022908"/>
    </source>
</evidence>
<keyword evidence="3" id="KW-0229">DNA integration</keyword>
<dbReference type="CDD" id="cd01189">
    <property type="entry name" value="INT_ICEBs1_C_like"/>
    <property type="match status" value="1"/>
</dbReference>
<feature type="domain" description="Core-binding (CB)" evidence="8">
    <location>
        <begin position="60"/>
        <end position="143"/>
    </location>
</feature>
<evidence type="ECO:0000256" key="6">
    <source>
        <dbReference type="PROSITE-ProRule" id="PRU01248"/>
    </source>
</evidence>
<protein>
    <submittedName>
        <fullName evidence="9">Site-specific integrase</fullName>
    </submittedName>
</protein>
<keyword evidence="4 6" id="KW-0238">DNA-binding</keyword>
<proteinExistence type="inferred from homology"/>
<dbReference type="InterPro" id="IPR004107">
    <property type="entry name" value="Integrase_SAM-like_N"/>
</dbReference>
<dbReference type="PROSITE" id="PS51898">
    <property type="entry name" value="TYR_RECOMBINASE"/>
    <property type="match status" value="1"/>
</dbReference>
<gene>
    <name evidence="9" type="ORF">NE398_17240</name>
</gene>
<evidence type="ECO:0000256" key="2">
    <source>
        <dbReference type="ARBA" id="ARBA00008857"/>
    </source>
</evidence>
<accession>A0A9X4B3N5</accession>
<dbReference type="InterPro" id="IPR011010">
    <property type="entry name" value="DNA_brk_join_enz"/>
</dbReference>
<evidence type="ECO:0000259" key="7">
    <source>
        <dbReference type="PROSITE" id="PS51898"/>
    </source>
</evidence>
<dbReference type="Gene3D" id="1.10.443.10">
    <property type="entry name" value="Intergrase catalytic core"/>
    <property type="match status" value="1"/>
</dbReference>
<organism evidence="9 10">
    <name type="scientific">Clostridium tertium</name>
    <dbReference type="NCBI Taxonomy" id="1559"/>
    <lineage>
        <taxon>Bacteria</taxon>
        <taxon>Bacillati</taxon>
        <taxon>Bacillota</taxon>
        <taxon>Clostridia</taxon>
        <taxon>Eubacteriales</taxon>
        <taxon>Clostridiaceae</taxon>
        <taxon>Clostridium</taxon>
    </lineage>
</organism>
<comment type="caution">
    <text evidence="9">The sequence shown here is derived from an EMBL/GenBank/DDBJ whole genome shotgun (WGS) entry which is preliminary data.</text>
</comment>
<comment type="function">
    <text evidence="1">Site-specific tyrosine recombinase, which acts by catalyzing the cutting and rejoining of the recombining DNA molecules.</text>
</comment>
<dbReference type="PANTHER" id="PTHR30349">
    <property type="entry name" value="PHAGE INTEGRASE-RELATED"/>
    <property type="match status" value="1"/>
</dbReference>
<dbReference type="GO" id="GO:0015074">
    <property type="term" value="P:DNA integration"/>
    <property type="evidence" value="ECO:0007669"/>
    <property type="project" value="UniProtKB-KW"/>
</dbReference>
<dbReference type="EMBL" id="JAMRYU010000021">
    <property type="protein sequence ID" value="MDC4241881.1"/>
    <property type="molecule type" value="Genomic_DNA"/>
</dbReference>
<dbReference type="GO" id="GO:0006310">
    <property type="term" value="P:DNA recombination"/>
    <property type="evidence" value="ECO:0007669"/>
    <property type="project" value="UniProtKB-KW"/>
</dbReference>
<keyword evidence="10" id="KW-1185">Reference proteome</keyword>
<dbReference type="Proteomes" id="UP001141183">
    <property type="component" value="Unassembled WGS sequence"/>
</dbReference>
<feature type="domain" description="Tyr recombinase" evidence="7">
    <location>
        <begin position="164"/>
        <end position="375"/>
    </location>
</feature>
<dbReference type="InterPro" id="IPR050090">
    <property type="entry name" value="Tyrosine_recombinase_XerCD"/>
</dbReference>
<dbReference type="InterPro" id="IPR044068">
    <property type="entry name" value="CB"/>
</dbReference>
<dbReference type="SUPFAM" id="SSF56349">
    <property type="entry name" value="DNA breaking-rejoining enzymes"/>
    <property type="match status" value="1"/>
</dbReference>
<evidence type="ECO:0000259" key="8">
    <source>
        <dbReference type="PROSITE" id="PS51900"/>
    </source>
</evidence>